<keyword evidence="2" id="KW-1185">Reference proteome</keyword>
<evidence type="ECO:0000313" key="2">
    <source>
        <dbReference type="Proteomes" id="UP001186974"/>
    </source>
</evidence>
<feature type="non-terminal residue" evidence="1">
    <location>
        <position position="344"/>
    </location>
</feature>
<gene>
    <name evidence="1" type="ORF">LTS18_000779</name>
</gene>
<proteinExistence type="predicted"/>
<name>A0ACC3DFE3_9PEZI</name>
<protein>
    <submittedName>
        <fullName evidence="1">Uncharacterized protein</fullName>
    </submittedName>
</protein>
<sequence length="344" mass="37579">MALRRRDFWDALPELRTVNLQVIADWRTVEKDDAGFVDTPYIDPTTAVQSFQTLLKDIVAPMRNIKNLRVGWAGGGEHAEGLHSRNKHVLPSPLLDEAWISNTPPLNAVLESSMPRFPHVEHLTLTNCWLTPFAVTALAKVHEKMQLAKITFDFVSLTAVPRGQPAPPANAQLQQAVQQLQQLQQQVNLPNLQNQWGTNYAAAAVGAALLNGNANAAQLATWFNNNNHPAQPNPFVPVAAGGGGGNANANANATPDWRGPHRDGSWPYLLDIISPGRNLGDFDGGAQYSHADLRRINASSLAEIQLVSCGYCRISGARFDQSAVEPAVPFHRSAWFNKKMNSLA</sequence>
<dbReference type="Proteomes" id="UP001186974">
    <property type="component" value="Unassembled WGS sequence"/>
</dbReference>
<accession>A0ACC3DFE3</accession>
<dbReference type="EMBL" id="JAWDJW010005352">
    <property type="protein sequence ID" value="KAK3068174.1"/>
    <property type="molecule type" value="Genomic_DNA"/>
</dbReference>
<evidence type="ECO:0000313" key="1">
    <source>
        <dbReference type="EMBL" id="KAK3068174.1"/>
    </source>
</evidence>
<organism evidence="1 2">
    <name type="scientific">Coniosporium uncinatum</name>
    <dbReference type="NCBI Taxonomy" id="93489"/>
    <lineage>
        <taxon>Eukaryota</taxon>
        <taxon>Fungi</taxon>
        <taxon>Dikarya</taxon>
        <taxon>Ascomycota</taxon>
        <taxon>Pezizomycotina</taxon>
        <taxon>Dothideomycetes</taxon>
        <taxon>Dothideomycetes incertae sedis</taxon>
        <taxon>Coniosporium</taxon>
    </lineage>
</organism>
<reference evidence="1" key="1">
    <citation type="submission" date="2024-09" db="EMBL/GenBank/DDBJ databases">
        <title>Black Yeasts Isolated from many extreme environments.</title>
        <authorList>
            <person name="Coleine C."/>
            <person name="Stajich J.E."/>
            <person name="Selbmann L."/>
        </authorList>
    </citation>
    <scope>NUCLEOTIDE SEQUENCE</scope>
    <source>
        <strain evidence="1">CCFEE 5737</strain>
    </source>
</reference>
<comment type="caution">
    <text evidence="1">The sequence shown here is derived from an EMBL/GenBank/DDBJ whole genome shotgun (WGS) entry which is preliminary data.</text>
</comment>